<dbReference type="SUPFAM" id="SSF53187">
    <property type="entry name" value="Zn-dependent exopeptidases"/>
    <property type="match status" value="1"/>
</dbReference>
<dbReference type="GO" id="GO:0009253">
    <property type="term" value="P:peptidoglycan catabolic process"/>
    <property type="evidence" value="ECO:0007669"/>
    <property type="project" value="InterPro"/>
</dbReference>
<protein>
    <submittedName>
        <fullName evidence="3">N-acetylmuramoyl-L-alanine amidase</fullName>
    </submittedName>
</protein>
<proteinExistence type="predicted"/>
<evidence type="ECO:0000256" key="1">
    <source>
        <dbReference type="ARBA" id="ARBA00022801"/>
    </source>
</evidence>
<evidence type="ECO:0000313" key="4">
    <source>
        <dbReference type="Proteomes" id="UP000229115"/>
    </source>
</evidence>
<dbReference type="InterPro" id="IPR002508">
    <property type="entry name" value="MurNAc-LAA_cat"/>
</dbReference>
<gene>
    <name evidence="3" type="ORF">Phi4113_058</name>
</gene>
<dbReference type="EMBL" id="KT962245">
    <property type="protein sequence ID" value="ALO80067.1"/>
    <property type="molecule type" value="Genomic_RNA"/>
</dbReference>
<evidence type="ECO:0000313" key="3">
    <source>
        <dbReference type="EMBL" id="ALO80067.1"/>
    </source>
</evidence>
<dbReference type="Pfam" id="PF01520">
    <property type="entry name" value="Amidase_3"/>
    <property type="match status" value="1"/>
</dbReference>
<dbReference type="Proteomes" id="UP000229115">
    <property type="component" value="Segment"/>
</dbReference>
<evidence type="ECO:0000259" key="2">
    <source>
        <dbReference type="SMART" id="SM00646"/>
    </source>
</evidence>
<sequence length="209" mass="23364">MGKITVVIDPGHGGIDSQGNYTTAPNKMFTFEDGTKAYEGKYNRLIASGIGNCLKSHDNIDVVYTVSPEDARDLSLSYRVKVANQYDPKTTLFVSVHNNAGGGTGYEIYTTRGTTKSDELAEEISNAIEHVYKSKSLNLRYDFSDGDKDKEVDFYVISKTKCPAVLLECLFFDSKKDIQYLNDPYFIGSLSSFIYTGILNYINKNFDEI</sequence>
<dbReference type="InterPro" id="IPR050695">
    <property type="entry name" value="N-acetylmuramoyl_amidase_3"/>
</dbReference>
<dbReference type="Gene3D" id="3.40.630.40">
    <property type="entry name" value="Zn-dependent exopeptidases"/>
    <property type="match status" value="1"/>
</dbReference>
<reference evidence="3 4" key="1">
    <citation type="submission" date="2015-10" db="EMBL/GenBank/DDBJ databases">
        <title>Large-scale maps of variable infection efficiencies in aquatic Bacteriodetes phage-host model systems.</title>
        <authorList>
            <person name="Holmfeldt K."/>
            <person name="Solonenko N."/>
            <person name="Howard-Varona C."/>
            <person name="Moreno M."/>
            <person name="Malmstrom R.R."/>
            <person name="Blow M.J."/>
            <person name="Sullivan M.B."/>
        </authorList>
    </citation>
    <scope>NUCLEOTIDE SEQUENCE [LARGE SCALE GENOMIC DNA]</scope>
</reference>
<dbReference type="SMART" id="SM00646">
    <property type="entry name" value="Ami_3"/>
    <property type="match status" value="1"/>
</dbReference>
<dbReference type="CDD" id="cd02696">
    <property type="entry name" value="MurNAc-LAA"/>
    <property type="match status" value="1"/>
</dbReference>
<dbReference type="GO" id="GO:0008745">
    <property type="term" value="F:N-acetylmuramoyl-L-alanine amidase activity"/>
    <property type="evidence" value="ECO:0007669"/>
    <property type="project" value="InterPro"/>
</dbReference>
<accession>A0A0S2MVZ0</accession>
<organism evidence="3 4">
    <name type="scientific">Cellulophaga phage phi4:1_13</name>
    <dbReference type="NCBI Taxonomy" id="1747284"/>
    <lineage>
        <taxon>Viruses</taxon>
        <taxon>Duplodnaviria</taxon>
        <taxon>Heunggongvirae</taxon>
        <taxon>Uroviricota</taxon>
        <taxon>Caudoviricetes</taxon>
        <taxon>Lightbulbvirus</taxon>
        <taxon>Lightbulbvirus Cba41</taxon>
    </lineage>
</organism>
<keyword evidence="1" id="KW-0378">Hydrolase</keyword>
<feature type="domain" description="MurNAc-LAA" evidence="2">
    <location>
        <begin position="80"/>
        <end position="199"/>
    </location>
</feature>
<dbReference type="PANTHER" id="PTHR30404:SF0">
    <property type="entry name" value="N-ACETYLMURAMOYL-L-ALANINE AMIDASE AMIC"/>
    <property type="match status" value="1"/>
</dbReference>
<dbReference type="PANTHER" id="PTHR30404">
    <property type="entry name" value="N-ACETYLMURAMOYL-L-ALANINE AMIDASE"/>
    <property type="match status" value="1"/>
</dbReference>
<name>A0A0S2MVZ0_9CAUD</name>